<dbReference type="Proteomes" id="UP001164929">
    <property type="component" value="Chromosome 14"/>
</dbReference>
<feature type="region of interest" description="Disordered" evidence="1">
    <location>
        <begin position="1"/>
        <end position="74"/>
    </location>
</feature>
<feature type="compositionally biased region" description="Polar residues" evidence="1">
    <location>
        <begin position="25"/>
        <end position="35"/>
    </location>
</feature>
<evidence type="ECO:0000313" key="3">
    <source>
        <dbReference type="Proteomes" id="UP001164929"/>
    </source>
</evidence>
<accession>A0AAD6PZT5</accession>
<evidence type="ECO:0000256" key="1">
    <source>
        <dbReference type="SAM" id="MobiDB-lite"/>
    </source>
</evidence>
<organism evidence="2 3">
    <name type="scientific">Populus alba x Populus x berolinensis</name>
    <dbReference type="NCBI Taxonomy" id="444605"/>
    <lineage>
        <taxon>Eukaryota</taxon>
        <taxon>Viridiplantae</taxon>
        <taxon>Streptophyta</taxon>
        <taxon>Embryophyta</taxon>
        <taxon>Tracheophyta</taxon>
        <taxon>Spermatophyta</taxon>
        <taxon>Magnoliopsida</taxon>
        <taxon>eudicotyledons</taxon>
        <taxon>Gunneridae</taxon>
        <taxon>Pentapetalae</taxon>
        <taxon>rosids</taxon>
        <taxon>fabids</taxon>
        <taxon>Malpighiales</taxon>
        <taxon>Salicaceae</taxon>
        <taxon>Saliceae</taxon>
        <taxon>Populus</taxon>
    </lineage>
</organism>
<comment type="caution">
    <text evidence="2">The sequence shown here is derived from an EMBL/GenBank/DDBJ whole genome shotgun (WGS) entry which is preliminary data.</text>
</comment>
<gene>
    <name evidence="2" type="ORF">NC653_034033</name>
</gene>
<sequence length="97" mass="10921">MLNFARPCRDSSIPRTKPPTILKRINQSQLHNQQHNRGDPSMHDNNLTQQVTSQHEEMSDPVHGNGTPRRTGSETCGIEKGEKCFCNQIIVCSSPPR</sequence>
<name>A0AAD6PZT5_9ROSI</name>
<protein>
    <submittedName>
        <fullName evidence="2">Uncharacterized protein</fullName>
    </submittedName>
</protein>
<feature type="compositionally biased region" description="Polar residues" evidence="1">
    <location>
        <begin position="43"/>
        <end position="53"/>
    </location>
</feature>
<keyword evidence="3" id="KW-1185">Reference proteome</keyword>
<dbReference type="EMBL" id="JAQIZT010000014">
    <property type="protein sequence ID" value="KAJ6973884.1"/>
    <property type="molecule type" value="Genomic_DNA"/>
</dbReference>
<proteinExistence type="predicted"/>
<evidence type="ECO:0000313" key="2">
    <source>
        <dbReference type="EMBL" id="KAJ6973884.1"/>
    </source>
</evidence>
<reference evidence="2" key="1">
    <citation type="journal article" date="2023" name="Mol. Ecol. Resour.">
        <title>Chromosome-level genome assembly of a triploid poplar Populus alba 'Berolinensis'.</title>
        <authorList>
            <person name="Chen S."/>
            <person name="Yu Y."/>
            <person name="Wang X."/>
            <person name="Wang S."/>
            <person name="Zhang T."/>
            <person name="Zhou Y."/>
            <person name="He R."/>
            <person name="Meng N."/>
            <person name="Wang Y."/>
            <person name="Liu W."/>
            <person name="Liu Z."/>
            <person name="Liu J."/>
            <person name="Guo Q."/>
            <person name="Huang H."/>
            <person name="Sederoff R.R."/>
            <person name="Wang G."/>
            <person name="Qu G."/>
            <person name="Chen S."/>
        </authorList>
    </citation>
    <scope>NUCLEOTIDE SEQUENCE</scope>
    <source>
        <strain evidence="2">SC-2020</strain>
    </source>
</reference>
<dbReference type="AlphaFoldDB" id="A0AAD6PZT5"/>